<evidence type="ECO:0000256" key="1">
    <source>
        <dbReference type="SAM" id="MobiDB-lite"/>
    </source>
</evidence>
<dbReference type="Proteomes" id="UP001341840">
    <property type="component" value="Unassembled WGS sequence"/>
</dbReference>
<feature type="region of interest" description="Disordered" evidence="1">
    <location>
        <begin position="182"/>
        <end position="207"/>
    </location>
</feature>
<comment type="caution">
    <text evidence="2">The sequence shown here is derived from an EMBL/GenBank/DDBJ whole genome shotgun (WGS) entry which is preliminary data.</text>
</comment>
<reference evidence="2 3" key="1">
    <citation type="journal article" date="2023" name="Plants (Basel)">
        <title>Bridging the Gap: Combining Genomics and Transcriptomics Approaches to Understand Stylosanthes scabra, an Orphan Legume from the Brazilian Caatinga.</title>
        <authorList>
            <person name="Ferreira-Neto J.R.C."/>
            <person name="da Silva M.D."/>
            <person name="Binneck E."/>
            <person name="de Melo N.F."/>
            <person name="da Silva R.H."/>
            <person name="de Melo A.L.T.M."/>
            <person name="Pandolfi V."/>
            <person name="Bustamante F.O."/>
            <person name="Brasileiro-Vidal A.C."/>
            <person name="Benko-Iseppon A.M."/>
        </authorList>
    </citation>
    <scope>NUCLEOTIDE SEQUENCE [LARGE SCALE GENOMIC DNA]</scope>
    <source>
        <tissue evidence="2">Leaves</tissue>
    </source>
</reference>
<proteinExistence type="predicted"/>
<evidence type="ECO:0000313" key="2">
    <source>
        <dbReference type="EMBL" id="MED6128660.1"/>
    </source>
</evidence>
<organism evidence="2 3">
    <name type="scientific">Stylosanthes scabra</name>
    <dbReference type="NCBI Taxonomy" id="79078"/>
    <lineage>
        <taxon>Eukaryota</taxon>
        <taxon>Viridiplantae</taxon>
        <taxon>Streptophyta</taxon>
        <taxon>Embryophyta</taxon>
        <taxon>Tracheophyta</taxon>
        <taxon>Spermatophyta</taxon>
        <taxon>Magnoliopsida</taxon>
        <taxon>eudicotyledons</taxon>
        <taxon>Gunneridae</taxon>
        <taxon>Pentapetalae</taxon>
        <taxon>rosids</taxon>
        <taxon>fabids</taxon>
        <taxon>Fabales</taxon>
        <taxon>Fabaceae</taxon>
        <taxon>Papilionoideae</taxon>
        <taxon>50 kb inversion clade</taxon>
        <taxon>dalbergioids sensu lato</taxon>
        <taxon>Dalbergieae</taxon>
        <taxon>Pterocarpus clade</taxon>
        <taxon>Stylosanthes</taxon>
    </lineage>
</organism>
<feature type="compositionally biased region" description="Basic and acidic residues" evidence="1">
    <location>
        <begin position="128"/>
        <end position="138"/>
    </location>
</feature>
<feature type="compositionally biased region" description="Low complexity" evidence="1">
    <location>
        <begin position="146"/>
        <end position="155"/>
    </location>
</feature>
<accession>A0ABU6RXY8</accession>
<evidence type="ECO:0000313" key="3">
    <source>
        <dbReference type="Proteomes" id="UP001341840"/>
    </source>
</evidence>
<protein>
    <submittedName>
        <fullName evidence="2">Uncharacterized protein</fullName>
    </submittedName>
</protein>
<feature type="region of interest" description="Disordered" evidence="1">
    <location>
        <begin position="89"/>
        <end position="156"/>
    </location>
</feature>
<keyword evidence="3" id="KW-1185">Reference proteome</keyword>
<dbReference type="EMBL" id="JASCZI010032954">
    <property type="protein sequence ID" value="MED6128660.1"/>
    <property type="molecule type" value="Genomic_DNA"/>
</dbReference>
<sequence length="234" mass="27043">MSSTGRGDDVWWPERLATWYDGWRGRGSQQVLVTVYEGDLRGTQCYYEWFAGAARHGRFLSCAVDLADPWWNMAPPRIPPAAMYPRDELAREHQPRPRQVAPARGKLSRRDQRRRARMVVVDDEDRAEEQQEYDRQDEPGEGDGGEAAQDNQAHAQAHEQLDFDAHNRRISPSTMISFSPHRYPSPHQEGTSSYHEHGHFQQHSFSPHQADTSAYHQQLFVPQTQEYTGLDELF</sequence>
<name>A0ABU6RXY8_9FABA</name>
<gene>
    <name evidence="2" type="ORF">PIB30_100018</name>
</gene>